<evidence type="ECO:0000313" key="3">
    <source>
        <dbReference type="Proteomes" id="UP001241656"/>
    </source>
</evidence>
<proteinExistence type="predicted"/>
<accession>A0ABY8RCZ6</accession>
<evidence type="ECO:0000313" key="2">
    <source>
        <dbReference type="EMBL" id="WHF51851.1"/>
    </source>
</evidence>
<name>A0ABY8RCZ6_9FLAO</name>
<feature type="coiled-coil region" evidence="1">
    <location>
        <begin position="237"/>
        <end position="264"/>
    </location>
</feature>
<organism evidence="2 3">
    <name type="scientific">Chryseobacterium gotjawalense</name>
    <dbReference type="NCBI Taxonomy" id="3042315"/>
    <lineage>
        <taxon>Bacteria</taxon>
        <taxon>Pseudomonadati</taxon>
        <taxon>Bacteroidota</taxon>
        <taxon>Flavobacteriia</taxon>
        <taxon>Flavobacteriales</taxon>
        <taxon>Weeksellaceae</taxon>
        <taxon>Chryseobacterium group</taxon>
        <taxon>Chryseobacterium</taxon>
    </lineage>
</organism>
<dbReference type="Proteomes" id="UP001241656">
    <property type="component" value="Chromosome"/>
</dbReference>
<keyword evidence="3" id="KW-1185">Reference proteome</keyword>
<dbReference type="RefSeq" id="WP_282905171.1">
    <property type="nucleotide sequence ID" value="NZ_CP124855.1"/>
</dbReference>
<protein>
    <submittedName>
        <fullName evidence="2">Uncharacterized protein</fullName>
    </submittedName>
</protein>
<reference evidence="2 3" key="1">
    <citation type="submission" date="2023-05" db="EMBL/GenBank/DDBJ databases">
        <title>Genomic insight into Chryseobacterium sp. wdc7 isolated forest soil (Gotjawal).</title>
        <authorList>
            <person name="Park S.-J."/>
        </authorList>
    </citation>
    <scope>NUCLEOTIDE SEQUENCE [LARGE SCALE GENOMIC DNA]</scope>
    <source>
        <strain evidence="3">wdc7</strain>
    </source>
</reference>
<evidence type="ECO:0000256" key="1">
    <source>
        <dbReference type="SAM" id="Coils"/>
    </source>
</evidence>
<sequence>MITKAVQNLFDFIDYLYSQTDYFLSQQHLIDEVNEIRAEQNKLRPTKHFKDKAKFDSLHKDFLEKLPVVEASIIVPIREKIEFYDIADISTPIVNLNALGDLLELQRNFDEQDLLKIKKAKNQYIIYRIKTRWQGYFSFGLFFSDLDRELYEYFKFFEEDDEVDYISNKPVKVESFEEAVQLLTGKAVYQNINFSSFTNFLEHYKKEVEDFEFDNRHSEVKRIIEQQKMKLEAATFQSEIEEVLQFAEKSVKELKNNLLNVFNNENYKTKVIDSAPTFYNRVKALLEYEKLYKSALPVQQDKTEAMSESLAEPQLKDTKAKKLNSSLVEYGFNNLEKVEKLSDKSKGRIIEEISEKGLPYAVAMLDYLGFFNHLLLKYCHTKESMYKLVSGIICDKDSSRAIKGNLNTLNINSKESRERYTAHQFTETVENYYQQLE</sequence>
<dbReference type="EMBL" id="CP124855">
    <property type="protein sequence ID" value="WHF51851.1"/>
    <property type="molecule type" value="Genomic_DNA"/>
</dbReference>
<keyword evidence="1" id="KW-0175">Coiled coil</keyword>
<gene>
    <name evidence="2" type="ORF">QGN23_00900</name>
</gene>